<gene>
    <name evidence="25" type="ORF">C4541_06580</name>
</gene>
<evidence type="ECO:0000256" key="11">
    <source>
        <dbReference type="ARBA" id="ARBA00022692"/>
    </source>
</evidence>
<keyword evidence="17" id="KW-1208">Phospholipid metabolism</keyword>
<keyword evidence="11 24" id="KW-0812">Transmembrane</keyword>
<keyword evidence="13 24" id="KW-1133">Transmembrane helix</keyword>
<dbReference type="EMBL" id="QZJZ01000054">
    <property type="protein sequence ID" value="RJP59151.1"/>
    <property type="molecule type" value="Genomic_DNA"/>
</dbReference>
<evidence type="ECO:0000313" key="26">
    <source>
        <dbReference type="Proteomes" id="UP000266426"/>
    </source>
</evidence>
<protein>
    <recommendedName>
        <fullName evidence="7">Phosphatidate cytidylyltransferase</fullName>
        <ecNumber evidence="6">2.7.7.41</ecNumber>
    </recommendedName>
    <alternativeName>
        <fullName evidence="20">CDP-DAG synthase</fullName>
    </alternativeName>
    <alternativeName>
        <fullName evidence="22">CDP-DG synthase</fullName>
    </alternativeName>
    <alternativeName>
        <fullName evidence="18">CDP-diacylglycerol synthase</fullName>
    </alternativeName>
    <alternativeName>
        <fullName evidence="21">CDP-diglyceride pyrophosphorylase</fullName>
    </alternativeName>
    <alternativeName>
        <fullName evidence="23">CDP-diglyceride synthase</fullName>
    </alternativeName>
    <alternativeName>
        <fullName evidence="19">CTP:phosphatidate cytidylyltransferase</fullName>
    </alternativeName>
</protein>
<evidence type="ECO:0000256" key="22">
    <source>
        <dbReference type="ARBA" id="ARBA00032743"/>
    </source>
</evidence>
<keyword evidence="10" id="KW-0808">Transferase</keyword>
<evidence type="ECO:0000256" key="1">
    <source>
        <dbReference type="ARBA" id="ARBA00001698"/>
    </source>
</evidence>
<dbReference type="GO" id="GO:0016024">
    <property type="term" value="P:CDP-diacylglycerol biosynthetic process"/>
    <property type="evidence" value="ECO:0007669"/>
    <property type="project" value="TreeGrafter"/>
</dbReference>
<evidence type="ECO:0000313" key="25">
    <source>
        <dbReference type="EMBL" id="RJP59151.1"/>
    </source>
</evidence>
<evidence type="ECO:0000256" key="21">
    <source>
        <dbReference type="ARBA" id="ARBA00032396"/>
    </source>
</evidence>
<keyword evidence="9" id="KW-0444">Lipid biosynthesis</keyword>
<evidence type="ECO:0000256" key="18">
    <source>
        <dbReference type="ARBA" id="ARBA00029893"/>
    </source>
</evidence>
<keyword evidence="12" id="KW-0548">Nucleotidyltransferase</keyword>
<keyword evidence="8" id="KW-1003">Cell membrane</keyword>
<dbReference type="GO" id="GO:0004605">
    <property type="term" value="F:phosphatidate cytidylyltransferase activity"/>
    <property type="evidence" value="ECO:0007669"/>
    <property type="project" value="UniProtKB-EC"/>
</dbReference>
<feature type="transmembrane region" description="Helical" evidence="24">
    <location>
        <begin position="5"/>
        <end position="20"/>
    </location>
</feature>
<dbReference type="EC" id="2.7.7.41" evidence="6"/>
<name>A0A3A4RC71_9BACT</name>
<organism evidence="25 26">
    <name type="scientific">Candidatus Auribacter fodinae</name>
    <dbReference type="NCBI Taxonomy" id="2093366"/>
    <lineage>
        <taxon>Bacteria</taxon>
        <taxon>Pseudomonadati</taxon>
        <taxon>Candidatus Auribacterota</taxon>
        <taxon>Candidatus Auribacteria</taxon>
        <taxon>Candidatus Auribacterales</taxon>
        <taxon>Candidatus Auribacteraceae</taxon>
        <taxon>Candidatus Auribacter</taxon>
    </lineage>
</organism>
<evidence type="ECO:0000256" key="24">
    <source>
        <dbReference type="SAM" id="Phobius"/>
    </source>
</evidence>
<evidence type="ECO:0000256" key="19">
    <source>
        <dbReference type="ARBA" id="ARBA00031825"/>
    </source>
</evidence>
<feature type="transmembrane region" description="Helical" evidence="24">
    <location>
        <begin position="251"/>
        <end position="271"/>
    </location>
</feature>
<feature type="transmembrane region" description="Helical" evidence="24">
    <location>
        <begin position="110"/>
        <end position="132"/>
    </location>
</feature>
<evidence type="ECO:0000256" key="17">
    <source>
        <dbReference type="ARBA" id="ARBA00023264"/>
    </source>
</evidence>
<keyword evidence="15 24" id="KW-0472">Membrane</keyword>
<dbReference type="GO" id="GO:0005886">
    <property type="term" value="C:plasma membrane"/>
    <property type="evidence" value="ECO:0007669"/>
    <property type="project" value="UniProtKB-SubCell"/>
</dbReference>
<comment type="subcellular location">
    <subcellularLocation>
        <location evidence="2">Cell membrane</location>
        <topology evidence="2">Multi-pass membrane protein</topology>
    </subcellularLocation>
</comment>
<dbReference type="AlphaFoldDB" id="A0A3A4RC71"/>
<comment type="pathway">
    <text evidence="3">Phospholipid metabolism; CDP-diacylglycerol biosynthesis; CDP-diacylglycerol from sn-glycerol 3-phosphate: step 3/3.</text>
</comment>
<evidence type="ECO:0000256" key="15">
    <source>
        <dbReference type="ARBA" id="ARBA00023136"/>
    </source>
</evidence>
<proteinExistence type="inferred from homology"/>
<evidence type="ECO:0000256" key="23">
    <source>
        <dbReference type="ARBA" id="ARBA00033406"/>
    </source>
</evidence>
<sequence length="278" mass="30680">MIKRTISSIFIIAILSYLLVNSQGSLAFAVLLFANILVAFGLLDFMYITNRSGSRLLRTYGLITGVVLHTMLFFRYFFHQPSSELIIQSTALILIGMFLIQLLRQDVRLSIHGICTTITGIVYIVWLFSYFIRILYLPEMDGRLILVALLLITKAGDIFAYIIGSNFGRHKLMPKISPNKTIEGAIGGIAGSVLASVLIFNFTPVPEAFARYAIALGLVLGCFGQLGDLAESMLKRNGQVKDSGEYIPGMGGVLDLLDSILFSAPIMFYFVKYFAGTS</sequence>
<evidence type="ECO:0000256" key="8">
    <source>
        <dbReference type="ARBA" id="ARBA00022475"/>
    </source>
</evidence>
<feature type="transmembrane region" description="Helical" evidence="24">
    <location>
        <begin position="209"/>
        <end position="230"/>
    </location>
</feature>
<keyword evidence="16" id="KW-0594">Phospholipid biosynthesis</keyword>
<evidence type="ECO:0000256" key="20">
    <source>
        <dbReference type="ARBA" id="ARBA00032253"/>
    </source>
</evidence>
<evidence type="ECO:0000256" key="14">
    <source>
        <dbReference type="ARBA" id="ARBA00023098"/>
    </source>
</evidence>
<dbReference type="PANTHER" id="PTHR46382">
    <property type="entry name" value="PHOSPHATIDATE CYTIDYLYLTRANSFERASE"/>
    <property type="match status" value="1"/>
</dbReference>
<dbReference type="PANTHER" id="PTHR46382:SF1">
    <property type="entry name" value="PHOSPHATIDATE CYTIDYLYLTRANSFERASE"/>
    <property type="match status" value="1"/>
</dbReference>
<dbReference type="Pfam" id="PF01148">
    <property type="entry name" value="CTP_transf_1"/>
    <property type="match status" value="1"/>
</dbReference>
<evidence type="ECO:0000256" key="12">
    <source>
        <dbReference type="ARBA" id="ARBA00022695"/>
    </source>
</evidence>
<evidence type="ECO:0000256" key="6">
    <source>
        <dbReference type="ARBA" id="ARBA00012487"/>
    </source>
</evidence>
<comment type="similarity">
    <text evidence="5">Belongs to the CDS family.</text>
</comment>
<evidence type="ECO:0000256" key="2">
    <source>
        <dbReference type="ARBA" id="ARBA00004651"/>
    </source>
</evidence>
<evidence type="ECO:0000256" key="7">
    <source>
        <dbReference type="ARBA" id="ARBA00019373"/>
    </source>
</evidence>
<feature type="transmembrane region" description="Helical" evidence="24">
    <location>
        <begin position="85"/>
        <end position="103"/>
    </location>
</feature>
<evidence type="ECO:0000256" key="10">
    <source>
        <dbReference type="ARBA" id="ARBA00022679"/>
    </source>
</evidence>
<evidence type="ECO:0000256" key="4">
    <source>
        <dbReference type="ARBA" id="ARBA00005189"/>
    </source>
</evidence>
<evidence type="ECO:0000256" key="5">
    <source>
        <dbReference type="ARBA" id="ARBA00010185"/>
    </source>
</evidence>
<comment type="pathway">
    <text evidence="4">Lipid metabolism.</text>
</comment>
<comment type="caution">
    <text evidence="25">The sequence shown here is derived from an EMBL/GenBank/DDBJ whole genome shotgun (WGS) entry which is preliminary data.</text>
</comment>
<accession>A0A3A4RC71</accession>
<feature type="transmembrane region" description="Helical" evidence="24">
    <location>
        <begin position="144"/>
        <end position="163"/>
    </location>
</feature>
<reference evidence="25 26" key="1">
    <citation type="journal article" date="2017" name="ISME J.">
        <title>Energy and carbon metabolisms in a deep terrestrial subsurface fluid microbial community.</title>
        <authorList>
            <person name="Momper L."/>
            <person name="Jungbluth S.P."/>
            <person name="Lee M.D."/>
            <person name="Amend J.P."/>
        </authorList>
    </citation>
    <scope>NUCLEOTIDE SEQUENCE [LARGE SCALE GENOMIC DNA]</scope>
    <source>
        <strain evidence="25">SURF_26</strain>
    </source>
</reference>
<evidence type="ECO:0000256" key="13">
    <source>
        <dbReference type="ARBA" id="ARBA00022989"/>
    </source>
</evidence>
<dbReference type="Proteomes" id="UP000266426">
    <property type="component" value="Unassembled WGS sequence"/>
</dbReference>
<feature type="transmembrane region" description="Helical" evidence="24">
    <location>
        <begin position="184"/>
        <end position="203"/>
    </location>
</feature>
<feature type="transmembrane region" description="Helical" evidence="24">
    <location>
        <begin position="60"/>
        <end position="79"/>
    </location>
</feature>
<evidence type="ECO:0000256" key="9">
    <source>
        <dbReference type="ARBA" id="ARBA00022516"/>
    </source>
</evidence>
<evidence type="ECO:0000256" key="16">
    <source>
        <dbReference type="ARBA" id="ARBA00023209"/>
    </source>
</evidence>
<evidence type="ECO:0000256" key="3">
    <source>
        <dbReference type="ARBA" id="ARBA00005119"/>
    </source>
</evidence>
<comment type="catalytic activity">
    <reaction evidence="1">
        <text>a 1,2-diacyl-sn-glycero-3-phosphate + CTP + H(+) = a CDP-1,2-diacyl-sn-glycerol + diphosphate</text>
        <dbReference type="Rhea" id="RHEA:16229"/>
        <dbReference type="ChEBI" id="CHEBI:15378"/>
        <dbReference type="ChEBI" id="CHEBI:33019"/>
        <dbReference type="ChEBI" id="CHEBI:37563"/>
        <dbReference type="ChEBI" id="CHEBI:58332"/>
        <dbReference type="ChEBI" id="CHEBI:58608"/>
        <dbReference type="EC" id="2.7.7.41"/>
    </reaction>
</comment>
<keyword evidence="14" id="KW-0443">Lipid metabolism</keyword>